<organism evidence="2">
    <name type="scientific">marine sediment metagenome</name>
    <dbReference type="NCBI Taxonomy" id="412755"/>
    <lineage>
        <taxon>unclassified sequences</taxon>
        <taxon>metagenomes</taxon>
        <taxon>ecological metagenomes</taxon>
    </lineage>
</organism>
<feature type="compositionally biased region" description="Basic residues" evidence="1">
    <location>
        <begin position="22"/>
        <end position="34"/>
    </location>
</feature>
<dbReference type="AlphaFoldDB" id="X1RP22"/>
<sequence length="41" mass="4509">MVRGGIMGIAAEEALVNFHSPRRNRIKSTHPHATAKRDALV</sequence>
<protein>
    <submittedName>
        <fullName evidence="2">Uncharacterized protein</fullName>
    </submittedName>
</protein>
<dbReference type="EMBL" id="BARW01010951">
    <property type="protein sequence ID" value="GAI82452.1"/>
    <property type="molecule type" value="Genomic_DNA"/>
</dbReference>
<gene>
    <name evidence="2" type="ORF">S12H4_21326</name>
</gene>
<comment type="caution">
    <text evidence="2">The sequence shown here is derived from an EMBL/GenBank/DDBJ whole genome shotgun (WGS) entry which is preliminary data.</text>
</comment>
<reference evidence="2" key="1">
    <citation type="journal article" date="2014" name="Front. Microbiol.">
        <title>High frequency of phylogenetically diverse reductive dehalogenase-homologous genes in deep subseafloor sedimentary metagenomes.</title>
        <authorList>
            <person name="Kawai M."/>
            <person name="Futagami T."/>
            <person name="Toyoda A."/>
            <person name="Takaki Y."/>
            <person name="Nishi S."/>
            <person name="Hori S."/>
            <person name="Arai W."/>
            <person name="Tsubouchi T."/>
            <person name="Morono Y."/>
            <person name="Uchiyama I."/>
            <person name="Ito T."/>
            <person name="Fujiyama A."/>
            <person name="Inagaki F."/>
            <person name="Takami H."/>
        </authorList>
    </citation>
    <scope>NUCLEOTIDE SEQUENCE</scope>
    <source>
        <strain evidence="2">Expedition CK06-06</strain>
    </source>
</reference>
<feature type="region of interest" description="Disordered" evidence="1">
    <location>
        <begin position="22"/>
        <end position="41"/>
    </location>
</feature>
<evidence type="ECO:0000313" key="2">
    <source>
        <dbReference type="EMBL" id="GAI82452.1"/>
    </source>
</evidence>
<proteinExistence type="predicted"/>
<name>X1RP22_9ZZZZ</name>
<evidence type="ECO:0000256" key="1">
    <source>
        <dbReference type="SAM" id="MobiDB-lite"/>
    </source>
</evidence>
<accession>X1RP22</accession>